<organism evidence="3 4">
    <name type="scientific">Byssothecium circinans</name>
    <dbReference type="NCBI Taxonomy" id="147558"/>
    <lineage>
        <taxon>Eukaryota</taxon>
        <taxon>Fungi</taxon>
        <taxon>Dikarya</taxon>
        <taxon>Ascomycota</taxon>
        <taxon>Pezizomycotina</taxon>
        <taxon>Dothideomycetes</taxon>
        <taxon>Pleosporomycetidae</taxon>
        <taxon>Pleosporales</taxon>
        <taxon>Massarineae</taxon>
        <taxon>Massarinaceae</taxon>
        <taxon>Byssothecium</taxon>
    </lineage>
</organism>
<dbReference type="AlphaFoldDB" id="A0A6A5U9D0"/>
<dbReference type="Pfam" id="PF24539">
    <property type="entry name" value="DUF7600"/>
    <property type="match status" value="1"/>
</dbReference>
<accession>A0A6A5U9D0</accession>
<sequence>MPRNTAGCVICGGDTDEGEPRWMSEFRALYTDDRDWTNVRLSGVGTRGPTHDYAPRDSSSSYHDPKLDPSTLIDIWLLKVNFRTPPPAPPPALSQTAWGFPFHASCWDLMVKLLDQEDMDKRCLFDILLSLPQQQGYLDWGHDYGGLLCTQVDVSLLLPGEERVLGGLDYDNMPRTSTGLPVYTFDPLAIPDLLALRSSLTSVDHEATARNSTTKVHTKPDSFRKLPVEIIQMILNILHSRDVLHLKIASSVVAATSLPESFWASRFLPGHEFEYIVEARHSIGRSFSWKRFYLGVKNLLDDANLRNRRRISKLIFPLRNLLSEYSLSTCSGTPLQSFFEPNEALLDEESWTSASRAVVDPEDFFTSGCRVLRLRRIRLPNMLTAVFISFIDFGDKQYISGIRFQQHNKVDTCLGYIQRSHESVLDSVCPMGNEGHLHISGFILAMDLRGIRGISLLTTDGASKWLGEHEGIPKKRLTVGAGRVQLLKAGLDAMKIVSLAVSEDTSTSSVKPSSLRDEAFWLPVVPPEGLLFNDHSRDKAWVVRTQRPYNMILFGGSRGENLSKLVQVVAWIVGFGHIYGIDFKYNTEVDGRKIHTLGRSGPFSDAEPRLEAPHDSSADQRISFDIDGPGGERISHVYLQNEESGHLNCFRLCTNRGREVTIPPPRSQTDDDEPPFVLVDTAQTEVIGLYSLLKTAVVFSTLGVISCESCRKDSWA</sequence>
<evidence type="ECO:0000313" key="4">
    <source>
        <dbReference type="Proteomes" id="UP000800035"/>
    </source>
</evidence>
<reference evidence="3" key="1">
    <citation type="journal article" date="2020" name="Stud. Mycol.">
        <title>101 Dothideomycetes genomes: a test case for predicting lifestyles and emergence of pathogens.</title>
        <authorList>
            <person name="Haridas S."/>
            <person name="Albert R."/>
            <person name="Binder M."/>
            <person name="Bloem J."/>
            <person name="Labutti K."/>
            <person name="Salamov A."/>
            <person name="Andreopoulos B."/>
            <person name="Baker S."/>
            <person name="Barry K."/>
            <person name="Bills G."/>
            <person name="Bluhm B."/>
            <person name="Cannon C."/>
            <person name="Castanera R."/>
            <person name="Culley D."/>
            <person name="Daum C."/>
            <person name="Ezra D."/>
            <person name="Gonzalez J."/>
            <person name="Henrissat B."/>
            <person name="Kuo A."/>
            <person name="Liang C."/>
            <person name="Lipzen A."/>
            <person name="Lutzoni F."/>
            <person name="Magnuson J."/>
            <person name="Mondo S."/>
            <person name="Nolan M."/>
            <person name="Ohm R."/>
            <person name="Pangilinan J."/>
            <person name="Park H.-J."/>
            <person name="Ramirez L."/>
            <person name="Alfaro M."/>
            <person name="Sun H."/>
            <person name="Tritt A."/>
            <person name="Yoshinaga Y."/>
            <person name="Zwiers L.-H."/>
            <person name="Turgeon B."/>
            <person name="Goodwin S."/>
            <person name="Spatafora J."/>
            <person name="Crous P."/>
            <person name="Grigoriev I."/>
        </authorList>
    </citation>
    <scope>NUCLEOTIDE SEQUENCE</scope>
    <source>
        <strain evidence="3">CBS 675.92</strain>
    </source>
</reference>
<feature type="compositionally biased region" description="Basic and acidic residues" evidence="1">
    <location>
        <begin position="606"/>
        <end position="618"/>
    </location>
</feature>
<name>A0A6A5U9D0_9PLEO</name>
<evidence type="ECO:0000256" key="1">
    <source>
        <dbReference type="SAM" id="MobiDB-lite"/>
    </source>
</evidence>
<feature type="domain" description="F-box" evidence="2">
    <location>
        <begin position="220"/>
        <end position="266"/>
    </location>
</feature>
<dbReference type="OrthoDB" id="3743754at2759"/>
<dbReference type="PROSITE" id="PS50181">
    <property type="entry name" value="FBOX"/>
    <property type="match status" value="1"/>
</dbReference>
<dbReference type="InterPro" id="IPR001810">
    <property type="entry name" value="F-box_dom"/>
</dbReference>
<feature type="region of interest" description="Disordered" evidence="1">
    <location>
        <begin position="598"/>
        <end position="618"/>
    </location>
</feature>
<proteinExistence type="predicted"/>
<dbReference type="EMBL" id="ML976980">
    <property type="protein sequence ID" value="KAF1961773.1"/>
    <property type="molecule type" value="Genomic_DNA"/>
</dbReference>
<evidence type="ECO:0000313" key="3">
    <source>
        <dbReference type="EMBL" id="KAF1961773.1"/>
    </source>
</evidence>
<evidence type="ECO:0000259" key="2">
    <source>
        <dbReference type="PROSITE" id="PS50181"/>
    </source>
</evidence>
<dbReference type="InterPro" id="IPR056021">
    <property type="entry name" value="DUF7600"/>
</dbReference>
<protein>
    <recommendedName>
        <fullName evidence="2">F-box domain-containing protein</fullName>
    </recommendedName>
</protein>
<dbReference type="Proteomes" id="UP000800035">
    <property type="component" value="Unassembled WGS sequence"/>
</dbReference>
<gene>
    <name evidence="3" type="ORF">CC80DRAFT_197447</name>
</gene>
<keyword evidence="4" id="KW-1185">Reference proteome</keyword>